<comment type="caution">
    <text evidence="10">The sequence shown here is derived from an EMBL/GenBank/DDBJ whole genome shotgun (WGS) entry which is preliminary data.</text>
</comment>
<keyword evidence="4 8" id="KW-0812">Transmembrane</keyword>
<feature type="transmembrane region" description="Helical" evidence="8">
    <location>
        <begin position="82"/>
        <end position="100"/>
    </location>
</feature>
<dbReference type="InterPro" id="IPR050539">
    <property type="entry name" value="ThrE_Dicarb/AminoAcid_Exp"/>
</dbReference>
<evidence type="ECO:0000256" key="3">
    <source>
        <dbReference type="ARBA" id="ARBA00022519"/>
    </source>
</evidence>
<keyword evidence="6 8" id="KW-0472">Membrane</keyword>
<evidence type="ECO:0000256" key="8">
    <source>
        <dbReference type="SAM" id="Phobius"/>
    </source>
</evidence>
<comment type="subcellular location">
    <subcellularLocation>
        <location evidence="1">Cell membrane</location>
        <topology evidence="1">Multi-pass membrane protein</topology>
    </subcellularLocation>
</comment>
<name>A0A2J9PM50_9LACT</name>
<evidence type="ECO:0000256" key="7">
    <source>
        <dbReference type="ARBA" id="ARBA00034125"/>
    </source>
</evidence>
<sequence length="174" mass="19459">MKVMDIILQLIGAYGVGLFAILTIEGPRKVLFWTPLINIAGWGSYLISLHLGGFSEIMATYFGSLVIAIISQMYARIFREPVTVFFIPAFFLFVPGGGMYRTALAFIQGNTAQGFTELGGTLFTALAIALAVYTSDTFMQIINKQKFPKFIRKNYRVIPKVAKKTEKKIEKKLK</sequence>
<gene>
    <name evidence="10" type="ORF">A6J77_003870</name>
</gene>
<dbReference type="Proteomes" id="UP000192813">
    <property type="component" value="Unassembled WGS sequence"/>
</dbReference>
<comment type="similarity">
    <text evidence="7">Belongs to the ThrE exporter (TC 2.A.79) family.</text>
</comment>
<dbReference type="GO" id="GO:0005886">
    <property type="term" value="C:plasma membrane"/>
    <property type="evidence" value="ECO:0007669"/>
    <property type="project" value="UniProtKB-SubCell"/>
</dbReference>
<evidence type="ECO:0000313" key="10">
    <source>
        <dbReference type="EMBL" id="PNL91412.1"/>
    </source>
</evidence>
<evidence type="ECO:0000313" key="11">
    <source>
        <dbReference type="Proteomes" id="UP000192813"/>
    </source>
</evidence>
<feature type="transmembrane region" description="Helical" evidence="8">
    <location>
        <begin position="6"/>
        <end position="24"/>
    </location>
</feature>
<dbReference type="EMBL" id="NBTM02000001">
    <property type="protein sequence ID" value="PNL91412.1"/>
    <property type="molecule type" value="Genomic_DNA"/>
</dbReference>
<dbReference type="InterPro" id="IPR024528">
    <property type="entry name" value="ThrE_2"/>
</dbReference>
<evidence type="ECO:0000256" key="4">
    <source>
        <dbReference type="ARBA" id="ARBA00022692"/>
    </source>
</evidence>
<evidence type="ECO:0000256" key="5">
    <source>
        <dbReference type="ARBA" id="ARBA00022989"/>
    </source>
</evidence>
<dbReference type="PANTHER" id="PTHR34390:SF1">
    <property type="entry name" value="SUCCINATE TRANSPORTER SUBUNIT YJJB-RELATED"/>
    <property type="match status" value="1"/>
</dbReference>
<feature type="transmembrane region" description="Helical" evidence="8">
    <location>
        <begin position="57"/>
        <end position="75"/>
    </location>
</feature>
<evidence type="ECO:0000256" key="2">
    <source>
        <dbReference type="ARBA" id="ARBA00022475"/>
    </source>
</evidence>
<protein>
    <submittedName>
        <fullName evidence="10">Threonine/serine exporter</fullName>
    </submittedName>
</protein>
<dbReference type="GO" id="GO:0015744">
    <property type="term" value="P:succinate transport"/>
    <property type="evidence" value="ECO:0007669"/>
    <property type="project" value="TreeGrafter"/>
</dbReference>
<evidence type="ECO:0000256" key="6">
    <source>
        <dbReference type="ARBA" id="ARBA00023136"/>
    </source>
</evidence>
<dbReference type="PANTHER" id="PTHR34390">
    <property type="entry name" value="UPF0442 PROTEIN YJJB-RELATED"/>
    <property type="match status" value="1"/>
</dbReference>
<feature type="domain" description="Threonine/Serine exporter ThrE" evidence="9">
    <location>
        <begin position="19"/>
        <end position="136"/>
    </location>
</feature>
<evidence type="ECO:0000256" key="1">
    <source>
        <dbReference type="ARBA" id="ARBA00004651"/>
    </source>
</evidence>
<accession>A0A2J9PM50</accession>
<feature type="transmembrane region" description="Helical" evidence="8">
    <location>
        <begin position="120"/>
        <end position="142"/>
    </location>
</feature>
<reference evidence="11" key="1">
    <citation type="submission" date="2017-12" db="EMBL/GenBank/DDBJ databases">
        <title>FDA dAtabase for Regulatory Grade micrObial Sequences (FDA-ARGOS): Supporting development and validation of Infectious Disease Dx tests.</title>
        <authorList>
            <person name="Hoffmann M."/>
            <person name="Allard M."/>
            <person name="Evans P."/>
            <person name="Brown E."/>
            <person name="Tallon L."/>
            <person name="Sadzewicz L."/>
            <person name="Sengamalay N."/>
            <person name="Ott S."/>
            <person name="Godinez A."/>
            <person name="Nagaraj S."/>
            <person name="Vavikolanu K."/>
            <person name="Aluvathingal J."/>
            <person name="Nadendla S."/>
            <person name="Sichtig H."/>
        </authorList>
    </citation>
    <scope>NUCLEOTIDE SEQUENCE [LARGE SCALE GENOMIC DNA]</scope>
    <source>
        <strain evidence="11">FDAARGOS_249</strain>
    </source>
</reference>
<proteinExistence type="inferred from homology"/>
<dbReference type="RefSeq" id="WP_083068367.1">
    <property type="nucleotide sequence ID" value="NZ_NBTM02000001.1"/>
</dbReference>
<dbReference type="Pfam" id="PF12821">
    <property type="entry name" value="ThrE_2"/>
    <property type="match status" value="1"/>
</dbReference>
<keyword evidence="2" id="KW-1003">Cell membrane</keyword>
<evidence type="ECO:0000259" key="9">
    <source>
        <dbReference type="Pfam" id="PF12821"/>
    </source>
</evidence>
<keyword evidence="5 8" id="KW-1133">Transmembrane helix</keyword>
<keyword evidence="3" id="KW-0997">Cell inner membrane</keyword>
<organism evidence="10 11">
    <name type="scientific">Aerococcus viridans</name>
    <dbReference type="NCBI Taxonomy" id="1377"/>
    <lineage>
        <taxon>Bacteria</taxon>
        <taxon>Bacillati</taxon>
        <taxon>Bacillota</taxon>
        <taxon>Bacilli</taxon>
        <taxon>Lactobacillales</taxon>
        <taxon>Aerococcaceae</taxon>
        <taxon>Aerococcus</taxon>
    </lineage>
</organism>
<dbReference type="AlphaFoldDB" id="A0A2J9PM50"/>